<dbReference type="Proteomes" id="UP000249886">
    <property type="component" value="Unassembled WGS sequence"/>
</dbReference>
<dbReference type="InterPro" id="IPR017519">
    <property type="entry name" value="CHP03085"/>
</dbReference>
<keyword evidence="1" id="KW-0670">Pyruvate</keyword>
<keyword evidence="1" id="KW-0413">Isomerase</keyword>
<dbReference type="InterPro" id="IPR034660">
    <property type="entry name" value="DinB/YfiT-like"/>
</dbReference>
<dbReference type="InterPro" id="IPR017517">
    <property type="entry name" value="Maleyloyr_isom"/>
</dbReference>
<comment type="caution">
    <text evidence="1">The sequence shown here is derived from an EMBL/GenBank/DDBJ whole genome shotgun (WGS) entry which is preliminary data.</text>
</comment>
<dbReference type="AlphaFoldDB" id="A0A6H9XBL7"/>
<proteinExistence type="predicted"/>
<organism evidence="1 2">
    <name type="scientific">Corynebacterium matruchotii</name>
    <dbReference type="NCBI Taxonomy" id="43768"/>
    <lineage>
        <taxon>Bacteria</taxon>
        <taxon>Bacillati</taxon>
        <taxon>Actinomycetota</taxon>
        <taxon>Actinomycetes</taxon>
        <taxon>Mycobacteriales</taxon>
        <taxon>Corynebacteriaceae</taxon>
        <taxon>Corynebacterium</taxon>
    </lineage>
</organism>
<dbReference type="NCBIfam" id="TIGR03085">
    <property type="entry name" value="TIGR03085 family metal-binding protein"/>
    <property type="match status" value="1"/>
</dbReference>
<reference evidence="1 2" key="1">
    <citation type="submission" date="2018-06" db="EMBL/GenBank/DDBJ databases">
        <authorList>
            <consortium name="Pathogen Informatics"/>
            <person name="Doyle S."/>
        </authorList>
    </citation>
    <scope>NUCLEOTIDE SEQUENCE [LARGE SCALE GENOMIC DNA]</scope>
    <source>
        <strain evidence="1 2">NCTC10254</strain>
    </source>
</reference>
<dbReference type="GO" id="GO:0016853">
    <property type="term" value="F:isomerase activity"/>
    <property type="evidence" value="ECO:0007669"/>
    <property type="project" value="UniProtKB-KW"/>
</dbReference>
<evidence type="ECO:0000313" key="2">
    <source>
        <dbReference type="Proteomes" id="UP000249886"/>
    </source>
</evidence>
<dbReference type="EMBL" id="UARK01000023">
    <property type="protein sequence ID" value="SPW30789.1"/>
    <property type="molecule type" value="Genomic_DNA"/>
</dbReference>
<name>A0A6H9XBL7_9CORY</name>
<protein>
    <submittedName>
        <fullName evidence="1">Mycothiol maleylpyruvate isomerase N-terminal domain</fullName>
    </submittedName>
</protein>
<gene>
    <name evidence="1" type="ORF">NCTC10254_01898</name>
</gene>
<dbReference type="SUPFAM" id="SSF109854">
    <property type="entry name" value="DinB/YfiT-like putative metalloenzymes"/>
    <property type="match status" value="1"/>
</dbReference>
<evidence type="ECO:0000313" key="1">
    <source>
        <dbReference type="EMBL" id="SPW30789.1"/>
    </source>
</evidence>
<dbReference type="NCBIfam" id="TIGR03083">
    <property type="entry name" value="maleylpyruvate isomerase family mycothiol-dependent enzyme"/>
    <property type="match status" value="1"/>
</dbReference>
<accession>A0A6H9XBL7</accession>
<sequence>MITLCDMTFSDVQRHKLVHLLREVGPDAPTLCEGWTTLDLIIHLVIRENYPLAAAGMMVPQLSAKLAAQTQQLKATVPYTELVDRWERGSRLWPVAKADRWLNTVEHFVHYEDVSRAQPGKADQPQHVDRADEQALLRGLKSMSKMLLRSSTVPVVVQPDGWPRVVVHDTRGVAHNGSGVATVSGPVGEIVLWLFGRDVAQVTVDDVSAGIRRSQA</sequence>